<feature type="region of interest" description="Disordered" evidence="1">
    <location>
        <begin position="1"/>
        <end position="43"/>
    </location>
</feature>
<evidence type="ECO:0000256" key="1">
    <source>
        <dbReference type="SAM" id="MobiDB-lite"/>
    </source>
</evidence>
<evidence type="ECO:0000259" key="2">
    <source>
        <dbReference type="Pfam" id="PF09995"/>
    </source>
</evidence>
<dbReference type="InterPro" id="IPR018713">
    <property type="entry name" value="MPAB/Lcp_cat_dom"/>
</dbReference>
<feature type="domain" description="ER-bound oxygenase mpaB/mpaB'/Rubber oxygenase catalytic" evidence="2">
    <location>
        <begin position="52"/>
        <end position="286"/>
    </location>
</feature>
<evidence type="ECO:0000313" key="3">
    <source>
        <dbReference type="EMBL" id="AGC71266.1"/>
    </source>
</evidence>
<sequence length="315" mass="35548">MTLSPDHVAASPESTDHYSANPDGANPDSANPDSRGDVPEGGLPLGPDSLTWEFFADGRMLLLGPRAPVLQNMLPSLGQGVEDHSVWFAETMARFKRSIPPIFGTVYGADGHGTGRTVRDFHKNIKGKMPDGTPYSALNPMTYYWAHATFVEHMMVAADTFIRPLSRADKEQIIKESITWFERYGVSSRGTPTNLDEFEAYWQEALEEKLVAHRTAKFGIGYATRGWPRPKQVPKPVWAVVSWPLNTYSAFITIGGMPERAREILDLPWTPSQEKRYQRFARAVRATDPLYRRIPPKLRMHPICYRAYKREGRLG</sequence>
<dbReference type="AlphaFoldDB" id="L7VVC6"/>
<dbReference type="Pfam" id="PF09995">
    <property type="entry name" value="MPAB_Lcp_cat"/>
    <property type="match status" value="1"/>
</dbReference>
<dbReference type="PANTHER" id="PTHR36151:SF3">
    <property type="entry name" value="ER-BOUND OXYGENASE MPAB_MPAB'_RUBBER OXYGENASE CATALYTIC DOMAIN-CONTAINING PROTEIN"/>
    <property type="match status" value="1"/>
</dbReference>
<protein>
    <recommendedName>
        <fullName evidence="2">ER-bound oxygenase mpaB/mpaB'/Rubber oxygenase catalytic domain-containing protein</fullName>
    </recommendedName>
</protein>
<dbReference type="GO" id="GO:0016491">
    <property type="term" value="F:oxidoreductase activity"/>
    <property type="evidence" value="ECO:0007669"/>
    <property type="project" value="InterPro"/>
</dbReference>
<name>L7VVC6_9BACT</name>
<accession>L7VVC6</accession>
<organism evidence="3">
    <name type="scientific">uncultured bacterium A1Q1_fos_140</name>
    <dbReference type="NCBI Taxonomy" id="1256547"/>
    <lineage>
        <taxon>Bacteria</taxon>
        <taxon>environmental samples</taxon>
    </lineage>
</organism>
<dbReference type="PANTHER" id="PTHR36151">
    <property type="entry name" value="BLR2777 PROTEIN"/>
    <property type="match status" value="1"/>
</dbReference>
<proteinExistence type="predicted"/>
<reference evidence="3" key="1">
    <citation type="submission" date="2012-09" db="EMBL/GenBank/DDBJ databases">
        <title>Metagenomic Characterization of a Microbial Community in Wastewater Detects High Levels of Antibiotic Resistance.</title>
        <authorList>
            <person name="Abrams M."/>
            <person name="Caldwell A."/>
            <person name="Vandaei E."/>
            <person name="Lee W."/>
            <person name="Perrott J."/>
            <person name="Khan S.Y."/>
            <person name="Ta J."/>
            <person name="Romero D."/>
            <person name="Nguyen V."/>
            <person name="Pourmand N."/>
            <person name="Ouverney C.C."/>
        </authorList>
    </citation>
    <scope>NUCLEOTIDE SEQUENCE</scope>
</reference>
<dbReference type="EMBL" id="JX649867">
    <property type="protein sequence ID" value="AGC71266.1"/>
    <property type="molecule type" value="Genomic_DNA"/>
</dbReference>